<feature type="signal peptide" evidence="1">
    <location>
        <begin position="1"/>
        <end position="25"/>
    </location>
</feature>
<keyword evidence="3" id="KW-1185">Reference proteome</keyword>
<dbReference type="OrthoDB" id="2611444at2"/>
<organism evidence="2 3">
    <name type="scientific">Paenibacillus swuensis</name>
    <dbReference type="NCBI Taxonomy" id="1178515"/>
    <lineage>
        <taxon>Bacteria</taxon>
        <taxon>Bacillati</taxon>
        <taxon>Bacillota</taxon>
        <taxon>Bacilli</taxon>
        <taxon>Bacillales</taxon>
        <taxon>Paenibacillaceae</taxon>
        <taxon>Paenibacillus</taxon>
    </lineage>
</organism>
<evidence type="ECO:0008006" key="4">
    <source>
        <dbReference type="Google" id="ProtNLM"/>
    </source>
</evidence>
<dbReference type="AlphaFoldDB" id="A0A172TIA0"/>
<feature type="chain" id="PRO_5008000811" description="Copper amine oxidase-like N-terminal domain-containing protein" evidence="1">
    <location>
        <begin position="26"/>
        <end position="550"/>
    </location>
</feature>
<proteinExistence type="predicted"/>
<dbReference type="RefSeq" id="WP_068606405.1">
    <property type="nucleotide sequence ID" value="NZ_CP011388.1"/>
</dbReference>
<name>A0A172TIA0_9BACL</name>
<accession>A0A172TIA0</accession>
<evidence type="ECO:0000313" key="3">
    <source>
        <dbReference type="Proteomes" id="UP000076927"/>
    </source>
</evidence>
<dbReference type="Proteomes" id="UP000076927">
    <property type="component" value="Chromosome"/>
</dbReference>
<keyword evidence="1" id="KW-0732">Signal</keyword>
<gene>
    <name evidence="2" type="ORF">SY83_10880</name>
</gene>
<dbReference type="EMBL" id="CP011388">
    <property type="protein sequence ID" value="ANE46692.1"/>
    <property type="molecule type" value="Genomic_DNA"/>
</dbReference>
<protein>
    <recommendedName>
        <fullName evidence="4">Copper amine oxidase-like N-terminal domain-containing protein</fullName>
    </recommendedName>
</protein>
<reference evidence="2 3" key="1">
    <citation type="submission" date="2015-01" db="EMBL/GenBank/DDBJ databases">
        <title>Paenibacillus swuensis/DY6/whole genome sequencing.</title>
        <authorList>
            <person name="Kim M.K."/>
            <person name="Srinivasan S."/>
            <person name="Lee J.-J."/>
        </authorList>
    </citation>
    <scope>NUCLEOTIDE SEQUENCE [LARGE SCALE GENOMIC DNA]</scope>
    <source>
        <strain evidence="2 3">DY6</strain>
    </source>
</reference>
<sequence length="550" mass="62220">MRTKSLIIMALTLLFYVLMASYAGAAGSVLKLKPGKITAVNPKSKSVTVAFTAKERQTYTVSSRTRLLVNGVAVPFNVFRTGMNVQVSLRDGQFTQLQGFTRQEKAVIPKASKYRNGTVTAVEGNRVWVQRSFGEIEDYQVVSSTAVLKNGKRADLAALYAGDRVKLLLNDIRSKNLAQLEIQTQSVELSNVYKGKLQNFDKLNNTITLTHVEVLSDGMWKTFKPLLTLDVDVEQSAYNGFTKVPWTEINTYADQPVYMATRMQMSREQVTKMLIQSAFEQIYTDRVSQTNFNTDTFTLIGSQHFTVHPGTLLIRNGRLVDQYSIRNAAHAYVSAADANQGFYPMANIIQIQNEGLEQERHMQDGMYWGTLDTLVEGRLFLKDFIALENHEWEFQHGGTQELFYDMDTRIYDLTKNLSVEPEEFDRQNYAIDDTSSAANYTKDWYGYMYVRDQRIVSIAVKQSVDAYHQFKTNSAKVVSVTGNSMNVENVREWNNTRDSWLTVSQVLNKIDADKAIIMKDGRKASLSDIQPGSNIYTVRNGSSAVFILIT</sequence>
<evidence type="ECO:0000313" key="2">
    <source>
        <dbReference type="EMBL" id="ANE46692.1"/>
    </source>
</evidence>
<dbReference type="PATRIC" id="fig|1178515.4.peg.2184"/>
<dbReference type="KEGG" id="pswu:SY83_10880"/>
<evidence type="ECO:0000256" key="1">
    <source>
        <dbReference type="SAM" id="SignalP"/>
    </source>
</evidence>
<dbReference type="STRING" id="1178515.SY83_10880"/>